<keyword evidence="8" id="KW-0233">DNA recombination</keyword>
<dbReference type="Pfam" id="PF07522">
    <property type="entry name" value="DRMBL"/>
    <property type="match status" value="1"/>
</dbReference>
<dbReference type="Gene3D" id="3.40.50.12650">
    <property type="match status" value="1"/>
</dbReference>
<dbReference type="InterPro" id="IPR011084">
    <property type="entry name" value="DRMBL"/>
</dbReference>
<dbReference type="GO" id="GO:0006303">
    <property type="term" value="P:double-strand break repair via nonhomologous end joining"/>
    <property type="evidence" value="ECO:0007669"/>
    <property type="project" value="TreeGrafter"/>
</dbReference>
<dbReference type="GO" id="GO:0000723">
    <property type="term" value="P:telomere maintenance"/>
    <property type="evidence" value="ECO:0007669"/>
    <property type="project" value="TreeGrafter"/>
</dbReference>
<evidence type="ECO:0000256" key="6">
    <source>
        <dbReference type="ARBA" id="ARBA00022801"/>
    </source>
</evidence>
<protein>
    <recommendedName>
        <fullName evidence="11">Protein artemis</fullName>
    </recommendedName>
    <alternativeName>
        <fullName evidence="12">DNA cross-link repair 1C protein</fullName>
    </alternativeName>
</protein>
<dbReference type="GO" id="GO:0004519">
    <property type="term" value="F:endonuclease activity"/>
    <property type="evidence" value="ECO:0007669"/>
    <property type="project" value="UniProtKB-KW"/>
</dbReference>
<comment type="similarity">
    <text evidence="2">Belongs to the DNA repair metallo-beta-lactamase (DRMBL) family.</text>
</comment>
<feature type="domain" description="DNA repair metallo-beta-lactamase" evidence="13">
    <location>
        <begin position="123"/>
        <end position="214"/>
    </location>
</feature>
<evidence type="ECO:0000256" key="9">
    <source>
        <dbReference type="ARBA" id="ARBA00023204"/>
    </source>
</evidence>
<dbReference type="GO" id="GO:0006310">
    <property type="term" value="P:DNA recombination"/>
    <property type="evidence" value="ECO:0007669"/>
    <property type="project" value="UniProtKB-KW"/>
</dbReference>
<dbReference type="SUPFAM" id="SSF56281">
    <property type="entry name" value="Metallo-hydrolase/oxidoreductase"/>
    <property type="match status" value="1"/>
</dbReference>
<organism evidence="14">
    <name type="scientific">Pectinophora gossypiella</name>
    <name type="common">Cotton pink bollworm</name>
    <name type="synonym">Depressaria gossypiella</name>
    <dbReference type="NCBI Taxonomy" id="13191"/>
    <lineage>
        <taxon>Eukaryota</taxon>
        <taxon>Metazoa</taxon>
        <taxon>Ecdysozoa</taxon>
        <taxon>Arthropoda</taxon>
        <taxon>Hexapoda</taxon>
        <taxon>Insecta</taxon>
        <taxon>Pterygota</taxon>
        <taxon>Neoptera</taxon>
        <taxon>Endopterygota</taxon>
        <taxon>Lepidoptera</taxon>
        <taxon>Glossata</taxon>
        <taxon>Ditrysia</taxon>
        <taxon>Gelechioidea</taxon>
        <taxon>Gelechiidae</taxon>
        <taxon>Apatetrinae</taxon>
        <taxon>Pectinophora</taxon>
    </lineage>
</organism>
<dbReference type="OrthoDB" id="262529at2759"/>
<accession>A0A1E1WS68</accession>
<evidence type="ECO:0000256" key="5">
    <source>
        <dbReference type="ARBA" id="ARBA00022763"/>
    </source>
</evidence>
<keyword evidence="6" id="KW-0378">Hydrolase</keyword>
<evidence type="ECO:0000256" key="10">
    <source>
        <dbReference type="ARBA" id="ARBA00023242"/>
    </source>
</evidence>
<evidence type="ECO:0000256" key="7">
    <source>
        <dbReference type="ARBA" id="ARBA00022839"/>
    </source>
</evidence>
<dbReference type="GO" id="GO:0003684">
    <property type="term" value="F:damaged DNA binding"/>
    <property type="evidence" value="ECO:0007669"/>
    <property type="project" value="TreeGrafter"/>
</dbReference>
<evidence type="ECO:0000256" key="3">
    <source>
        <dbReference type="ARBA" id="ARBA00022722"/>
    </source>
</evidence>
<dbReference type="AlphaFoldDB" id="A0A1E1WS68"/>
<evidence type="ECO:0000259" key="13">
    <source>
        <dbReference type="Pfam" id="PF07522"/>
    </source>
</evidence>
<keyword evidence="7" id="KW-0269">Exonuclease</keyword>
<keyword evidence="9" id="KW-0234">DNA repair</keyword>
<evidence type="ECO:0000256" key="1">
    <source>
        <dbReference type="ARBA" id="ARBA00004123"/>
    </source>
</evidence>
<proteinExistence type="inferred from homology"/>
<keyword evidence="4" id="KW-0255">Endonuclease</keyword>
<evidence type="ECO:0000256" key="2">
    <source>
        <dbReference type="ARBA" id="ARBA00010304"/>
    </source>
</evidence>
<evidence type="ECO:0000313" key="14">
    <source>
        <dbReference type="EMBL" id="JAT89869.1"/>
    </source>
</evidence>
<sequence>MFLFRTNTKTVLYTGDFRLSVNDISKFGYLNKDNEPILIDAMYVDTTFIGYSYENFPKRTESVEYVVEEIKKWLRDDNNGVALHTSAKIGYEFVFNEIYKKLDMKIYVNKYRWRFYSKIQHLVPSLTNNEKSTKIHSCMNWSEKTDHTKCLTNISSNINFLYIHFSARKWDNYEIDQPTINMLPSNRIDVCFATHCSRTELVHFVRHFSPKKVVGFPNPFPEKLLNNSSKASNTPLKRKVVQKEIKSPEIKVNKKVHSALLKVMFD</sequence>
<keyword evidence="10" id="KW-0539">Nucleus</keyword>
<dbReference type="InterPro" id="IPR036866">
    <property type="entry name" value="RibonucZ/Hydroxyglut_hydro"/>
</dbReference>
<name>A0A1E1WS68_PECGO</name>
<evidence type="ECO:0000256" key="8">
    <source>
        <dbReference type="ARBA" id="ARBA00023172"/>
    </source>
</evidence>
<dbReference type="EMBL" id="GDQN01001185">
    <property type="protein sequence ID" value="JAT89869.1"/>
    <property type="molecule type" value="Transcribed_RNA"/>
</dbReference>
<dbReference type="PANTHER" id="PTHR23240">
    <property type="entry name" value="DNA CROSS-LINK REPAIR PROTEIN PSO2/SNM1-RELATED"/>
    <property type="match status" value="1"/>
</dbReference>
<evidence type="ECO:0000256" key="4">
    <source>
        <dbReference type="ARBA" id="ARBA00022759"/>
    </source>
</evidence>
<evidence type="ECO:0000256" key="11">
    <source>
        <dbReference type="ARBA" id="ARBA00039759"/>
    </source>
</evidence>
<reference evidence="14" key="1">
    <citation type="submission" date="2015-09" db="EMBL/GenBank/DDBJ databases">
        <title>De novo assembly of Pectinophora gossypiella (Pink Bollworm) gut transcriptome.</title>
        <authorList>
            <person name="Tassone E.E."/>
        </authorList>
    </citation>
    <scope>NUCLEOTIDE SEQUENCE</scope>
</reference>
<keyword evidence="3" id="KW-0540">Nuclease</keyword>
<dbReference type="GO" id="GO:0035312">
    <property type="term" value="F:5'-3' DNA exonuclease activity"/>
    <property type="evidence" value="ECO:0007669"/>
    <property type="project" value="TreeGrafter"/>
</dbReference>
<dbReference type="GO" id="GO:0005634">
    <property type="term" value="C:nucleus"/>
    <property type="evidence" value="ECO:0007669"/>
    <property type="project" value="UniProtKB-SubCell"/>
</dbReference>
<comment type="subcellular location">
    <subcellularLocation>
        <location evidence="1">Nucleus</location>
    </subcellularLocation>
</comment>
<gene>
    <name evidence="14" type="ORF">g.12693</name>
</gene>
<dbReference type="PANTHER" id="PTHR23240:SF8">
    <property type="entry name" value="PROTEIN ARTEMIS"/>
    <property type="match status" value="1"/>
</dbReference>
<evidence type="ECO:0000256" key="12">
    <source>
        <dbReference type="ARBA" id="ARBA00042677"/>
    </source>
</evidence>
<keyword evidence="5" id="KW-0227">DNA damage</keyword>
<dbReference type="GO" id="GO:0036297">
    <property type="term" value="P:interstrand cross-link repair"/>
    <property type="evidence" value="ECO:0007669"/>
    <property type="project" value="TreeGrafter"/>
</dbReference>